<evidence type="ECO:0000256" key="1">
    <source>
        <dbReference type="SAM" id="MobiDB-lite"/>
    </source>
</evidence>
<gene>
    <name evidence="3" type="ORF">HUG12_07360</name>
</gene>
<proteinExistence type="predicted"/>
<organism evidence="3 4">
    <name type="scientific">Halorarum salinum</name>
    <dbReference type="NCBI Taxonomy" id="2743089"/>
    <lineage>
        <taxon>Archaea</taxon>
        <taxon>Methanobacteriati</taxon>
        <taxon>Methanobacteriota</taxon>
        <taxon>Stenosarchaea group</taxon>
        <taxon>Halobacteria</taxon>
        <taxon>Halobacteriales</taxon>
        <taxon>Haloferacaceae</taxon>
        <taxon>Halorarum</taxon>
    </lineage>
</organism>
<evidence type="ECO:0000313" key="4">
    <source>
        <dbReference type="Proteomes" id="UP000509626"/>
    </source>
</evidence>
<dbReference type="EMBL" id="CP058579">
    <property type="protein sequence ID" value="QLG61553.1"/>
    <property type="molecule type" value="Genomic_DNA"/>
</dbReference>
<feature type="transmembrane region" description="Helical" evidence="2">
    <location>
        <begin position="29"/>
        <end position="49"/>
    </location>
</feature>
<keyword evidence="2" id="KW-0472">Membrane</keyword>
<evidence type="ECO:0000313" key="3">
    <source>
        <dbReference type="EMBL" id="QLG61553.1"/>
    </source>
</evidence>
<protein>
    <submittedName>
        <fullName evidence="3">Uncharacterized protein</fullName>
    </submittedName>
</protein>
<dbReference type="RefSeq" id="WP_179268138.1">
    <property type="nucleotide sequence ID" value="NZ_CP058579.1"/>
</dbReference>
<dbReference type="KEGG" id="halu:HUG12_07360"/>
<sequence length="87" mass="8667">MPDTSHTEVEATGTDSTADGGGRRTDVRLVLGVAVLFALLGALLVRVAGGGSLDGVLGAALALLLVTAVVVVFGVETVRAAAELLRP</sequence>
<dbReference type="GeneID" id="56037265"/>
<keyword evidence="2" id="KW-1133">Transmembrane helix</keyword>
<keyword evidence="4" id="KW-1185">Reference proteome</keyword>
<dbReference type="AlphaFoldDB" id="A0A7D5L9S6"/>
<feature type="transmembrane region" description="Helical" evidence="2">
    <location>
        <begin position="55"/>
        <end position="75"/>
    </location>
</feature>
<keyword evidence="2" id="KW-0812">Transmembrane</keyword>
<evidence type="ECO:0000256" key="2">
    <source>
        <dbReference type="SAM" id="Phobius"/>
    </source>
</evidence>
<accession>A0A7D5L9S6</accession>
<dbReference type="Proteomes" id="UP000509626">
    <property type="component" value="Chromosome"/>
</dbReference>
<name>A0A7D5L9S6_9EURY</name>
<reference evidence="3 4" key="1">
    <citation type="submission" date="2020-06" db="EMBL/GenBank/DDBJ databases">
        <title>NJ-3-1, isolated from saline soil.</title>
        <authorList>
            <person name="Cui H.L."/>
            <person name="Shi X."/>
        </authorList>
    </citation>
    <scope>NUCLEOTIDE SEQUENCE [LARGE SCALE GENOMIC DNA]</scope>
    <source>
        <strain evidence="3 4">NJ-3-1</strain>
    </source>
</reference>
<feature type="region of interest" description="Disordered" evidence="1">
    <location>
        <begin position="1"/>
        <end position="23"/>
    </location>
</feature>